<dbReference type="Pfam" id="PF13365">
    <property type="entry name" value="Trypsin_2"/>
    <property type="match status" value="1"/>
</dbReference>
<dbReference type="PRINTS" id="PR00834">
    <property type="entry name" value="PROTEASES2C"/>
</dbReference>
<evidence type="ECO:0000256" key="1">
    <source>
        <dbReference type="ARBA" id="ARBA00010541"/>
    </source>
</evidence>
<evidence type="ECO:0000313" key="7">
    <source>
        <dbReference type="EMBL" id="RMA79495.1"/>
    </source>
</evidence>
<dbReference type="SMART" id="SM00228">
    <property type="entry name" value="PDZ"/>
    <property type="match status" value="1"/>
</dbReference>
<dbReference type="AlphaFoldDB" id="A0A3M0AAS4"/>
<keyword evidence="2 7" id="KW-0645">Protease</keyword>
<sequence length="364" mass="38068">MKANALTKQLKDWLWPIIAGVALGFALLSGDKIAPNPTVNTEAQDGYRQAVNHAAPAVVSIYSRKVTESSEQDRAQAQLSRNLGVLRQDENESTVLGSGVVIRSDGYIATNRHVIADATDILVVFADGREARAELLGDDAFSDLAVLKVEFNNLHTLALEEPSEIFVGDIVLAIGNPFGVGLTVTQGIISATERLNINSGASVYLQTDAAINPGNSGGPLVNTNGELVGISTSVLGSRTEGISFAIPTSTIKYVVESIIENGRVSRGWLGISGGSLTNSLIRSLGLPTEQGLGIIAVAPNGPADLAGLQAGDIIIGWGGSPLTSPALVARQVATAEAGQKLELTVWRNGRSFKAELIVAEQPSE</sequence>
<dbReference type="OrthoDB" id="9758917at2"/>
<dbReference type="InterPro" id="IPR001478">
    <property type="entry name" value="PDZ"/>
</dbReference>
<protein>
    <submittedName>
        <fullName evidence="7">Serine protease DegS/serine protease DegQ</fullName>
    </submittedName>
</protein>
<dbReference type="PANTHER" id="PTHR22939">
    <property type="entry name" value="SERINE PROTEASE FAMILY S1C HTRA-RELATED"/>
    <property type="match status" value="1"/>
</dbReference>
<evidence type="ECO:0000256" key="4">
    <source>
        <dbReference type="ARBA" id="ARBA00022825"/>
    </source>
</evidence>
<reference evidence="7 8" key="1">
    <citation type="submission" date="2018-10" db="EMBL/GenBank/DDBJ databases">
        <title>Genomic Encyclopedia of Type Strains, Phase IV (KMG-IV): sequencing the most valuable type-strain genomes for metagenomic binning, comparative biology and taxonomic classification.</title>
        <authorList>
            <person name="Goeker M."/>
        </authorList>
    </citation>
    <scope>NUCLEOTIDE SEQUENCE [LARGE SCALE GENOMIC DNA]</scope>
    <source>
        <strain evidence="7 8">DSM 25080</strain>
    </source>
</reference>
<feature type="domain" description="PDZ" evidence="6">
    <location>
        <begin position="258"/>
        <end position="349"/>
    </location>
</feature>
<evidence type="ECO:0000256" key="3">
    <source>
        <dbReference type="ARBA" id="ARBA00022801"/>
    </source>
</evidence>
<dbReference type="SUPFAM" id="SSF50494">
    <property type="entry name" value="Trypsin-like serine proteases"/>
    <property type="match status" value="1"/>
</dbReference>
<dbReference type="Gene3D" id="2.30.42.10">
    <property type="match status" value="1"/>
</dbReference>
<dbReference type="InterPro" id="IPR001940">
    <property type="entry name" value="Peptidase_S1C"/>
</dbReference>
<evidence type="ECO:0000259" key="6">
    <source>
        <dbReference type="PROSITE" id="PS50106"/>
    </source>
</evidence>
<dbReference type="Gene3D" id="2.40.10.120">
    <property type="match status" value="1"/>
</dbReference>
<comment type="caution">
    <text evidence="7">The sequence shown here is derived from an EMBL/GenBank/DDBJ whole genome shotgun (WGS) entry which is preliminary data.</text>
</comment>
<dbReference type="InterPro" id="IPR036034">
    <property type="entry name" value="PDZ_sf"/>
</dbReference>
<dbReference type="PROSITE" id="PS50106">
    <property type="entry name" value="PDZ"/>
    <property type="match status" value="1"/>
</dbReference>
<evidence type="ECO:0000313" key="8">
    <source>
        <dbReference type="Proteomes" id="UP000267187"/>
    </source>
</evidence>
<keyword evidence="3" id="KW-0378">Hydrolase</keyword>
<dbReference type="InterPro" id="IPR041489">
    <property type="entry name" value="PDZ_6"/>
</dbReference>
<dbReference type="Proteomes" id="UP000267187">
    <property type="component" value="Unassembled WGS sequence"/>
</dbReference>
<dbReference type="InterPro" id="IPR009003">
    <property type="entry name" value="Peptidase_S1_PA"/>
</dbReference>
<keyword evidence="5" id="KW-0812">Transmembrane</keyword>
<comment type="similarity">
    <text evidence="1">Belongs to the peptidase S1C family.</text>
</comment>
<gene>
    <name evidence="7" type="ORF">DFR27_1936</name>
</gene>
<dbReference type="RefSeq" id="WP_121877250.1">
    <property type="nucleotide sequence ID" value="NZ_REFJ01000004.1"/>
</dbReference>
<accession>A0A3M0AAS4</accession>
<dbReference type="GO" id="GO:0004252">
    <property type="term" value="F:serine-type endopeptidase activity"/>
    <property type="evidence" value="ECO:0007669"/>
    <property type="project" value="InterPro"/>
</dbReference>
<evidence type="ECO:0000256" key="2">
    <source>
        <dbReference type="ARBA" id="ARBA00022670"/>
    </source>
</evidence>
<keyword evidence="5" id="KW-0472">Membrane</keyword>
<dbReference type="GO" id="GO:0042597">
    <property type="term" value="C:periplasmic space"/>
    <property type="evidence" value="ECO:0007669"/>
    <property type="project" value="TreeGrafter"/>
</dbReference>
<name>A0A3M0AAS4_9GAMM</name>
<proteinExistence type="inferred from homology"/>
<organism evidence="7 8">
    <name type="scientific">Umboniibacter marinipuniceus</name>
    <dbReference type="NCBI Taxonomy" id="569599"/>
    <lineage>
        <taxon>Bacteria</taxon>
        <taxon>Pseudomonadati</taxon>
        <taxon>Pseudomonadota</taxon>
        <taxon>Gammaproteobacteria</taxon>
        <taxon>Cellvibrionales</taxon>
        <taxon>Cellvibrionaceae</taxon>
        <taxon>Umboniibacter</taxon>
    </lineage>
</organism>
<keyword evidence="4" id="KW-0720">Serine protease</keyword>
<dbReference type="SUPFAM" id="SSF50156">
    <property type="entry name" value="PDZ domain-like"/>
    <property type="match status" value="1"/>
</dbReference>
<keyword evidence="5" id="KW-1133">Transmembrane helix</keyword>
<dbReference type="EMBL" id="REFJ01000004">
    <property type="protein sequence ID" value="RMA79495.1"/>
    <property type="molecule type" value="Genomic_DNA"/>
</dbReference>
<dbReference type="Pfam" id="PF17820">
    <property type="entry name" value="PDZ_6"/>
    <property type="match status" value="1"/>
</dbReference>
<dbReference type="GO" id="GO:0006515">
    <property type="term" value="P:protein quality control for misfolded or incompletely synthesized proteins"/>
    <property type="evidence" value="ECO:0007669"/>
    <property type="project" value="TreeGrafter"/>
</dbReference>
<dbReference type="PANTHER" id="PTHR22939:SF101">
    <property type="entry name" value="PERIPLASMIC PH-DEPENDENT SERINE ENDOPROTEASE DEGQ"/>
    <property type="match status" value="1"/>
</dbReference>
<keyword evidence="8" id="KW-1185">Reference proteome</keyword>
<feature type="transmembrane region" description="Helical" evidence="5">
    <location>
        <begin position="12"/>
        <end position="30"/>
    </location>
</feature>
<evidence type="ECO:0000256" key="5">
    <source>
        <dbReference type="SAM" id="Phobius"/>
    </source>
</evidence>